<evidence type="ECO:0000313" key="2">
    <source>
        <dbReference type="Proteomes" id="UP000193719"/>
    </source>
</evidence>
<name>A0A1Y1UUY6_9FUNG</name>
<sequence length="148" mass="17923">MNSDPSRITHQLKGNSYSYDKSILQHIHYKLLSTTTGKYSNLLYIKEFINFLIIHIFHCNDFNGNENRFSKLNISMLYLIFIIKKYEYPNFDSNDIDNPDYRGKINELFRDIMRMDNDQNHTEYAFDIIRYLYIYNLIVNNKYIYISL</sequence>
<dbReference type="Proteomes" id="UP000193719">
    <property type="component" value="Unassembled WGS sequence"/>
</dbReference>
<dbReference type="AlphaFoldDB" id="A0A1Y1UUY6"/>
<dbReference type="OrthoDB" id="10503486at2759"/>
<proteinExistence type="predicted"/>
<evidence type="ECO:0000313" key="1">
    <source>
        <dbReference type="EMBL" id="ORX41437.1"/>
    </source>
</evidence>
<protein>
    <submittedName>
        <fullName evidence="1">Uncharacterized protein</fullName>
    </submittedName>
</protein>
<reference evidence="1 2" key="1">
    <citation type="submission" date="2016-08" db="EMBL/GenBank/DDBJ databases">
        <title>Genomes of anaerobic fungi encode conserved fungal cellulosomes for biomass hydrolysis.</title>
        <authorList>
            <consortium name="DOE Joint Genome Institute"/>
            <person name="Haitjema C.H."/>
            <person name="Gilmore S.P."/>
            <person name="Henske J.K."/>
            <person name="Solomon K.V."/>
            <person name="De Groot R."/>
            <person name="Kuo A."/>
            <person name="Mondo S.J."/>
            <person name="Salamov A.A."/>
            <person name="Labutti K."/>
            <person name="Zhao Z."/>
            <person name="Chiniquy J."/>
            <person name="Barry K."/>
            <person name="Brewer H.M."/>
            <person name="Purvine S.O."/>
            <person name="Wright A.T."/>
            <person name="Boxma B."/>
            <person name="Van Alen T."/>
            <person name="Hackstein J.H."/>
            <person name="Baker S.E."/>
            <person name="Grigoriev I.V."/>
            <person name="O'Malley M.A."/>
        </authorList>
    </citation>
    <scope>NUCLEOTIDE SEQUENCE [LARGE SCALE GENOMIC DNA]</scope>
    <source>
        <strain evidence="2">finn</strain>
    </source>
</reference>
<accession>A0A1Y1UUY6</accession>
<comment type="caution">
    <text evidence="1">The sequence shown here is derived from an EMBL/GenBank/DDBJ whole genome shotgun (WGS) entry which is preliminary data.</text>
</comment>
<reference evidence="1 2" key="2">
    <citation type="submission" date="2016-08" db="EMBL/GenBank/DDBJ databases">
        <title>Pervasive Adenine N6-methylation of Active Genes in Fungi.</title>
        <authorList>
            <consortium name="DOE Joint Genome Institute"/>
            <person name="Mondo S.J."/>
            <person name="Dannebaum R.O."/>
            <person name="Kuo R.C."/>
            <person name="Labutti K."/>
            <person name="Haridas S."/>
            <person name="Kuo A."/>
            <person name="Salamov A."/>
            <person name="Ahrendt S.R."/>
            <person name="Lipzen A."/>
            <person name="Sullivan W."/>
            <person name="Andreopoulos W.B."/>
            <person name="Clum A."/>
            <person name="Lindquist E."/>
            <person name="Daum C."/>
            <person name="Ramamoorthy G.K."/>
            <person name="Gryganskyi A."/>
            <person name="Culley D."/>
            <person name="Magnuson J.K."/>
            <person name="James T.Y."/>
            <person name="O'Malley M.A."/>
            <person name="Stajich J.E."/>
            <person name="Spatafora J.W."/>
            <person name="Visel A."/>
            <person name="Grigoriev I.V."/>
        </authorList>
    </citation>
    <scope>NUCLEOTIDE SEQUENCE [LARGE SCALE GENOMIC DNA]</scope>
    <source>
        <strain evidence="2">finn</strain>
    </source>
</reference>
<gene>
    <name evidence="1" type="ORF">BCR36DRAFT_375350</name>
</gene>
<dbReference type="EMBL" id="MCFH01000089">
    <property type="protein sequence ID" value="ORX41437.1"/>
    <property type="molecule type" value="Genomic_DNA"/>
</dbReference>
<keyword evidence="2" id="KW-1185">Reference proteome</keyword>
<organism evidence="1 2">
    <name type="scientific">Piromyces finnis</name>
    <dbReference type="NCBI Taxonomy" id="1754191"/>
    <lineage>
        <taxon>Eukaryota</taxon>
        <taxon>Fungi</taxon>
        <taxon>Fungi incertae sedis</taxon>
        <taxon>Chytridiomycota</taxon>
        <taxon>Chytridiomycota incertae sedis</taxon>
        <taxon>Neocallimastigomycetes</taxon>
        <taxon>Neocallimastigales</taxon>
        <taxon>Neocallimastigaceae</taxon>
        <taxon>Piromyces</taxon>
    </lineage>
</organism>